<dbReference type="GeneID" id="17356182"/>
<feature type="region of interest" description="Disordered" evidence="1">
    <location>
        <begin position="170"/>
        <end position="218"/>
    </location>
</feature>
<dbReference type="PANTHER" id="PTHR20961:SF124">
    <property type="entry name" value="GLYCOSYLTRANSFERASE"/>
    <property type="match status" value="1"/>
</dbReference>
<keyword evidence="2" id="KW-0472">Membrane</keyword>
<dbReference type="EMBL" id="GL433841">
    <property type="protein sequence ID" value="EFN56638.1"/>
    <property type="molecule type" value="Genomic_DNA"/>
</dbReference>
<sequence>MKSKRQRCGGPLGLDHPALNSTTTECQAYRRVCFDQGSVISFDEAHSPANRTSVPIPRLNITHLVYNWAGLEGNNDRLRRSLSSYEPLAYRFGSGALEASPDLRQPLFSNCTVPVVMWTNWIHNFAEAFSHVAARVWALQDGGAMSRAATLVVGTPAGERLPDFLPTLLRPFTPHPFSQRCGTSGGEEEPSPGAAAGRPASSSSAAAGGPANSSSAAAGGPASSGAGRCFQTAYLCAFLYGYYQADYGAAQAIFSHYQLQLPPLPAEARFQGGPEVLKVLINRRHGPVRNLLNSAALVQACNDPAAWRGLAGAQGRGSPIRRVQCREAGLGGDGLANMAAVRAADVLVCLHGAACTNWLFMSKGSALLEIRPYQFGSLARFWADAHFAQIAEATGHQVFWYGLNIEDPALSKPSQLEAARPAREGSSGQLKEARDRHVLLPFDALQAMLLQIAAAGRRRDAHLRQRGSGEHYAELLPGGQLHAVAAAAAGADGRDGTQAAAAGVLALLGGGPDRRWWPWGLLVAVGAAMAAAVVRMRGAAPAGASGLLSSGRTPHQF</sequence>
<dbReference type="Proteomes" id="UP000008141">
    <property type="component" value="Unassembled WGS sequence"/>
</dbReference>
<feature type="compositionally biased region" description="Low complexity" evidence="1">
    <location>
        <begin position="191"/>
        <end position="218"/>
    </location>
</feature>
<dbReference type="eggNOG" id="ENOG502SAS1">
    <property type="taxonomic scope" value="Eukaryota"/>
</dbReference>
<evidence type="ECO:0000256" key="1">
    <source>
        <dbReference type="SAM" id="MobiDB-lite"/>
    </source>
</evidence>
<dbReference type="GO" id="GO:0016757">
    <property type="term" value="F:glycosyltransferase activity"/>
    <property type="evidence" value="ECO:0007669"/>
    <property type="project" value="InterPro"/>
</dbReference>
<accession>E1ZBF5</accession>
<dbReference type="InParanoid" id="E1ZBF5"/>
<proteinExistence type="predicted"/>
<evidence type="ECO:0000256" key="2">
    <source>
        <dbReference type="SAM" id="Phobius"/>
    </source>
</evidence>
<organism evidence="4">
    <name type="scientific">Chlorella variabilis</name>
    <name type="common">Green alga</name>
    <dbReference type="NCBI Taxonomy" id="554065"/>
    <lineage>
        <taxon>Eukaryota</taxon>
        <taxon>Viridiplantae</taxon>
        <taxon>Chlorophyta</taxon>
        <taxon>core chlorophytes</taxon>
        <taxon>Trebouxiophyceae</taxon>
        <taxon>Chlorellales</taxon>
        <taxon>Chlorellaceae</taxon>
        <taxon>Chlorella clade</taxon>
        <taxon>Chlorella</taxon>
    </lineage>
</organism>
<dbReference type="PANTHER" id="PTHR20961">
    <property type="entry name" value="GLYCOSYLTRANSFERASE"/>
    <property type="match status" value="1"/>
</dbReference>
<dbReference type="OrthoDB" id="529273at2759"/>
<evidence type="ECO:0000313" key="4">
    <source>
        <dbReference type="Proteomes" id="UP000008141"/>
    </source>
</evidence>
<keyword evidence="2" id="KW-0812">Transmembrane</keyword>
<dbReference type="RefSeq" id="XP_005848740.1">
    <property type="nucleotide sequence ID" value="XM_005848678.1"/>
</dbReference>
<dbReference type="InterPro" id="IPR007657">
    <property type="entry name" value="Glycosyltransferase_61"/>
</dbReference>
<protein>
    <submittedName>
        <fullName evidence="3">Uncharacterized protein</fullName>
    </submittedName>
</protein>
<dbReference type="OMA" id="WVDVHMA"/>
<dbReference type="KEGG" id="cvr:CHLNCDRAFT_144434"/>
<keyword evidence="4" id="KW-1185">Reference proteome</keyword>
<reference evidence="3 4" key="1">
    <citation type="journal article" date="2010" name="Plant Cell">
        <title>The Chlorella variabilis NC64A genome reveals adaptation to photosymbiosis, coevolution with viruses, and cryptic sex.</title>
        <authorList>
            <person name="Blanc G."/>
            <person name="Duncan G."/>
            <person name="Agarkova I."/>
            <person name="Borodovsky M."/>
            <person name="Gurnon J."/>
            <person name="Kuo A."/>
            <person name="Lindquist E."/>
            <person name="Lucas S."/>
            <person name="Pangilinan J."/>
            <person name="Polle J."/>
            <person name="Salamov A."/>
            <person name="Terry A."/>
            <person name="Yamada T."/>
            <person name="Dunigan D.D."/>
            <person name="Grigoriev I.V."/>
            <person name="Claverie J.M."/>
            <person name="Van Etten J.L."/>
        </authorList>
    </citation>
    <scope>NUCLEOTIDE SEQUENCE [LARGE SCALE GENOMIC DNA]</scope>
    <source>
        <strain evidence="3 4">NC64A</strain>
    </source>
</reference>
<evidence type="ECO:0000313" key="3">
    <source>
        <dbReference type="EMBL" id="EFN56638.1"/>
    </source>
</evidence>
<gene>
    <name evidence="3" type="ORF">CHLNCDRAFT_144434</name>
</gene>
<name>E1ZBF5_CHLVA</name>
<keyword evidence="2" id="KW-1133">Transmembrane helix</keyword>
<feature type="transmembrane region" description="Helical" evidence="2">
    <location>
        <begin position="516"/>
        <end position="534"/>
    </location>
</feature>
<dbReference type="AlphaFoldDB" id="E1ZBF5"/>